<protein>
    <submittedName>
        <fullName evidence="3">Uncharacterized protein LOC112807765</fullName>
    </submittedName>
    <submittedName>
        <fullName evidence="4">Uncharacterized protein LOC112807884</fullName>
    </submittedName>
</protein>
<reference key="1">
    <citation type="submission" date="2019-01" db="UniProtKB">
        <authorList>
            <consortium name="RefSeq"/>
        </authorList>
    </citation>
    <scope>IDENTIFICATION</scope>
</reference>
<dbReference type="AlphaFoldDB" id="A0A3Q7MIB1"/>
<feature type="region of interest" description="Disordered" evidence="1">
    <location>
        <begin position="331"/>
        <end position="368"/>
    </location>
</feature>
<proteinExistence type="predicted"/>
<reference evidence="3 4" key="2">
    <citation type="submission" date="2025-04" db="UniProtKB">
        <authorList>
            <consortium name="RefSeq"/>
        </authorList>
    </citation>
    <scope>IDENTIFICATION</scope>
    <source>
        <tissue evidence="3 4">Blood</tissue>
    </source>
</reference>
<evidence type="ECO:0000313" key="3">
    <source>
        <dbReference type="RefSeq" id="XP_025706495.1"/>
    </source>
</evidence>
<feature type="compositionally biased region" description="Basic residues" evidence="1">
    <location>
        <begin position="156"/>
        <end position="170"/>
    </location>
</feature>
<evidence type="ECO:0000313" key="2">
    <source>
        <dbReference type="Proteomes" id="UP000286641"/>
    </source>
</evidence>
<evidence type="ECO:0000256" key="1">
    <source>
        <dbReference type="SAM" id="MobiDB-lite"/>
    </source>
</evidence>
<keyword evidence="2" id="KW-1185">Reference proteome</keyword>
<feature type="compositionally biased region" description="Basic and acidic residues" evidence="1">
    <location>
        <begin position="346"/>
        <end position="368"/>
    </location>
</feature>
<dbReference type="Proteomes" id="UP000286641">
    <property type="component" value="Unplaced"/>
</dbReference>
<feature type="compositionally biased region" description="Basic residues" evidence="1">
    <location>
        <begin position="1"/>
        <end position="20"/>
    </location>
</feature>
<sequence length="368" mass="37652">MKPSNKNHKRATRSYVRGRRRSEPGALSPALAVHGRARGRTRGGGSSSVKELILITWIGAAGGGVAPARGSGGVCSPQGRPPGRGSPGGRPQVKSSPQAPPQVGPAGATEGSLQVKELTWRPAPLGDRGRGRRTVAAAGPGSRAAPPRETGPRTPSARRRRRGGAGRRARQASPAERRGASPIGGDGCALEARAAQPAARSVSVSHGAAAQSRRCGGGRARGAGARLSRPSERDPAAETTEAEATRSRRRRRREEPEPPGMFSGARARSSRRRGGGGGAGGRGRLCAGAAAAPPPSASESQAAAGGVACSRQLHLEGSAFLLGVGPAGVAAGHPPGRGPERWAAGQEHRSESPFHLRKKEMPFGRTQD</sequence>
<feature type="region of interest" description="Disordered" evidence="1">
    <location>
        <begin position="1"/>
        <end position="48"/>
    </location>
</feature>
<name>A0A3Q7MIB1_CALUR</name>
<feature type="compositionally biased region" description="Low complexity" evidence="1">
    <location>
        <begin position="284"/>
        <end position="303"/>
    </location>
</feature>
<feature type="compositionally biased region" description="Low complexity" evidence="1">
    <location>
        <begin position="134"/>
        <end position="148"/>
    </location>
</feature>
<organism evidence="2 4">
    <name type="scientific">Callorhinus ursinus</name>
    <name type="common">Northern fur seal</name>
    <dbReference type="NCBI Taxonomy" id="34884"/>
    <lineage>
        <taxon>Eukaryota</taxon>
        <taxon>Metazoa</taxon>
        <taxon>Chordata</taxon>
        <taxon>Craniata</taxon>
        <taxon>Vertebrata</taxon>
        <taxon>Euteleostomi</taxon>
        <taxon>Mammalia</taxon>
        <taxon>Eutheria</taxon>
        <taxon>Laurasiatheria</taxon>
        <taxon>Carnivora</taxon>
        <taxon>Caniformia</taxon>
        <taxon>Pinnipedia</taxon>
        <taxon>Otariidae</taxon>
        <taxon>Callorhinus</taxon>
    </lineage>
</organism>
<feature type="compositionally biased region" description="Low complexity" evidence="1">
    <location>
        <begin position="189"/>
        <end position="199"/>
    </location>
</feature>
<feature type="region of interest" description="Disordered" evidence="1">
    <location>
        <begin position="65"/>
        <end position="303"/>
    </location>
</feature>
<dbReference type="RefSeq" id="XP_025706495.1">
    <property type="nucleotide sequence ID" value="XM_025850710.1"/>
</dbReference>
<dbReference type="RefSeq" id="XP_025706625.1">
    <property type="nucleotide sequence ID" value="XM_025850840.1"/>
</dbReference>
<evidence type="ECO:0000313" key="4">
    <source>
        <dbReference type="RefSeq" id="XP_025706625.1"/>
    </source>
</evidence>
<accession>A0A3Q7MIB1</accession>
<gene>
    <name evidence="4" type="primary">LOC112807884</name>
    <name evidence="3" type="synonym">LOC112807765</name>
</gene>